<sequence>MAVTLARAGLATLPTPLVRAHRLEEALAAGPIYLKRDDLTGFGVAGNKARALEFLIGDAVARRADVLVSGGSPSSSFCAAAAMAATTAGLACDLLFSGPAPTTPAVNIALARAAGARLHFDAAPTREQLDEAVVAHSARLAAAGHRPYAVPRGGATGVGAAGYACAARELADQCAAAEISPAVVVVATGSGATQAGLVAGQVGFGLPWRVLGASVSREPDEARAQVLGVARECARLLGLAPPAATDVDLRDCRGPGFGVPSEDDRTSAAIALRHEGLLLDPGYGAKAMSLLRREIRDGTPAPVVFWHTGGVAAALSALVQGAQP</sequence>
<keyword evidence="8" id="KW-1185">Reference proteome</keyword>
<accession>A0A542ZL49</accession>
<dbReference type="OrthoDB" id="9801249at2"/>
<dbReference type="PANTHER" id="PTHR43780">
    <property type="entry name" value="1-AMINOCYCLOPROPANE-1-CARBOXYLATE DEAMINASE-RELATED"/>
    <property type="match status" value="1"/>
</dbReference>
<comment type="caution">
    <text evidence="7">The sequence shown here is derived from an EMBL/GenBank/DDBJ whole genome shotgun (WGS) entry which is preliminary data.</text>
</comment>
<reference evidence="7 8" key="1">
    <citation type="submission" date="2019-06" db="EMBL/GenBank/DDBJ databases">
        <title>Sequencing the genomes of 1000 actinobacteria strains.</title>
        <authorList>
            <person name="Klenk H.-P."/>
        </authorList>
    </citation>
    <scope>NUCLEOTIDE SEQUENCE [LARGE SCALE GENOMIC DNA]</scope>
    <source>
        <strain evidence="7 8">DSM 18082</strain>
    </source>
</reference>
<dbReference type="Gene3D" id="3.40.50.1100">
    <property type="match status" value="2"/>
</dbReference>
<evidence type="ECO:0000256" key="4">
    <source>
        <dbReference type="PIRSR" id="PIRSR006278-1"/>
    </source>
</evidence>
<protein>
    <submittedName>
        <fullName evidence="7">D-cysteine desulfhydrase</fullName>
    </submittedName>
</protein>
<dbReference type="EMBL" id="VFOQ01000001">
    <property type="protein sequence ID" value="TQL61074.1"/>
    <property type="molecule type" value="Genomic_DNA"/>
</dbReference>
<organism evidence="7 8">
    <name type="scientific">Oryzihumus leptocrescens</name>
    <dbReference type="NCBI Taxonomy" id="297536"/>
    <lineage>
        <taxon>Bacteria</taxon>
        <taxon>Bacillati</taxon>
        <taxon>Actinomycetota</taxon>
        <taxon>Actinomycetes</taxon>
        <taxon>Micrococcales</taxon>
        <taxon>Intrasporangiaceae</taxon>
        <taxon>Oryzihumus</taxon>
    </lineage>
</organism>
<dbReference type="InterPro" id="IPR036052">
    <property type="entry name" value="TrpB-like_PALP_sf"/>
</dbReference>
<feature type="active site" description="Nucleophile" evidence="4">
    <location>
        <position position="75"/>
    </location>
</feature>
<evidence type="ECO:0000256" key="3">
    <source>
        <dbReference type="ARBA" id="ARBA00022898"/>
    </source>
</evidence>
<feature type="domain" description="Tryptophan synthase beta chain-like PALP" evidence="6">
    <location>
        <begin position="12"/>
        <end position="309"/>
    </location>
</feature>
<dbReference type="PIRSF" id="PIRSF006278">
    <property type="entry name" value="ACCD_DCysDesulf"/>
    <property type="match status" value="1"/>
</dbReference>
<gene>
    <name evidence="7" type="ORF">FB474_2479</name>
</gene>
<name>A0A542ZL49_9MICO</name>
<evidence type="ECO:0000313" key="7">
    <source>
        <dbReference type="EMBL" id="TQL61074.1"/>
    </source>
</evidence>
<evidence type="ECO:0000259" key="6">
    <source>
        <dbReference type="Pfam" id="PF00291"/>
    </source>
</evidence>
<comment type="cofactor">
    <cofactor evidence="1">
        <name>pyridoxal 5'-phosphate</name>
        <dbReference type="ChEBI" id="CHEBI:597326"/>
    </cofactor>
</comment>
<dbReference type="RefSeq" id="WP_141788903.1">
    <property type="nucleotide sequence ID" value="NZ_BAAAKX010000001.1"/>
</dbReference>
<dbReference type="Pfam" id="PF00291">
    <property type="entry name" value="PALP"/>
    <property type="match status" value="1"/>
</dbReference>
<dbReference type="PANTHER" id="PTHR43780:SF2">
    <property type="entry name" value="1-AMINOCYCLOPROPANE-1-CARBOXYLATE DEAMINASE-RELATED"/>
    <property type="match status" value="1"/>
</dbReference>
<evidence type="ECO:0000256" key="2">
    <source>
        <dbReference type="ARBA" id="ARBA00008639"/>
    </source>
</evidence>
<dbReference type="InterPro" id="IPR001926">
    <property type="entry name" value="TrpB-like_PALP"/>
</dbReference>
<feature type="modified residue" description="N6-(pyridoxal phosphate)lysine" evidence="5">
    <location>
        <position position="48"/>
    </location>
</feature>
<keyword evidence="3 5" id="KW-0663">Pyridoxal phosphate</keyword>
<comment type="similarity">
    <text evidence="2">Belongs to the ACC deaminase/D-cysteine desulfhydrase family.</text>
</comment>
<proteinExistence type="inferred from homology"/>
<evidence type="ECO:0000256" key="1">
    <source>
        <dbReference type="ARBA" id="ARBA00001933"/>
    </source>
</evidence>
<dbReference type="SUPFAM" id="SSF53686">
    <property type="entry name" value="Tryptophan synthase beta subunit-like PLP-dependent enzymes"/>
    <property type="match status" value="1"/>
</dbReference>
<evidence type="ECO:0000256" key="5">
    <source>
        <dbReference type="PIRSR" id="PIRSR006278-2"/>
    </source>
</evidence>
<evidence type="ECO:0000313" key="8">
    <source>
        <dbReference type="Proteomes" id="UP000319514"/>
    </source>
</evidence>
<dbReference type="InterPro" id="IPR027278">
    <property type="entry name" value="ACCD_DCysDesulf"/>
</dbReference>
<dbReference type="GO" id="GO:0019148">
    <property type="term" value="F:D-cysteine desulfhydrase activity"/>
    <property type="evidence" value="ECO:0007669"/>
    <property type="project" value="TreeGrafter"/>
</dbReference>
<dbReference type="Proteomes" id="UP000319514">
    <property type="component" value="Unassembled WGS sequence"/>
</dbReference>
<dbReference type="AlphaFoldDB" id="A0A542ZL49"/>
<dbReference type="GO" id="GO:1901605">
    <property type="term" value="P:alpha-amino acid metabolic process"/>
    <property type="evidence" value="ECO:0007669"/>
    <property type="project" value="UniProtKB-ARBA"/>
</dbReference>